<comment type="caution">
    <text evidence="10">The sequence shown here is derived from an EMBL/GenBank/DDBJ whole genome shotgun (WGS) entry which is preliminary data.</text>
</comment>
<evidence type="ECO:0000256" key="4">
    <source>
        <dbReference type="ARBA" id="ARBA00023002"/>
    </source>
</evidence>
<dbReference type="EMBL" id="JADKGY010000001">
    <property type="protein sequence ID" value="MBK9981905.1"/>
    <property type="molecule type" value="Genomic_DNA"/>
</dbReference>
<feature type="binding site" evidence="7">
    <location>
        <position position="189"/>
    </location>
    <ligand>
        <name>NADP(+)</name>
        <dbReference type="ChEBI" id="CHEBI:58349"/>
    </ligand>
</feature>
<dbReference type="PRINTS" id="PR00080">
    <property type="entry name" value="SDRFAMILY"/>
</dbReference>
<dbReference type="SUPFAM" id="SSF51735">
    <property type="entry name" value="NAD(P)-binding Rossmann-fold domains"/>
    <property type="match status" value="1"/>
</dbReference>
<dbReference type="Gene3D" id="3.40.50.720">
    <property type="entry name" value="NAD(P)-binding Rossmann-like Domain"/>
    <property type="match status" value="1"/>
</dbReference>
<dbReference type="NCBIfam" id="NF005559">
    <property type="entry name" value="PRK07231.1"/>
    <property type="match status" value="1"/>
</dbReference>
<evidence type="ECO:0000256" key="8">
    <source>
        <dbReference type="RuleBase" id="RU366074"/>
    </source>
</evidence>
<dbReference type="SMART" id="SM00822">
    <property type="entry name" value="PKS_KR"/>
    <property type="match status" value="1"/>
</dbReference>
<evidence type="ECO:0000256" key="5">
    <source>
        <dbReference type="ARBA" id="ARBA00048508"/>
    </source>
</evidence>
<name>A0A9D7SUD5_9BACT</name>
<evidence type="ECO:0000313" key="10">
    <source>
        <dbReference type="EMBL" id="MBK9981905.1"/>
    </source>
</evidence>
<dbReference type="InterPro" id="IPR050259">
    <property type="entry name" value="SDR"/>
</dbReference>
<keyword evidence="8" id="KW-0275">Fatty acid biosynthesis</keyword>
<keyword evidence="3 7" id="KW-0521">NADP</keyword>
<comment type="function">
    <text evidence="1 8">Catalyzes the NADPH-dependent reduction of beta-ketoacyl-ACP substrates to beta-hydroxyacyl-ACP products, the first reductive step in the elongation cycle of fatty acid biosynthesis.</text>
</comment>
<reference evidence="10 11" key="1">
    <citation type="submission" date="2020-10" db="EMBL/GenBank/DDBJ databases">
        <title>Connecting structure to function with the recovery of over 1000 high-quality activated sludge metagenome-assembled genomes encoding full-length rRNA genes using long-read sequencing.</title>
        <authorList>
            <person name="Singleton C.M."/>
            <person name="Petriglieri F."/>
            <person name="Kristensen J.M."/>
            <person name="Kirkegaard R.H."/>
            <person name="Michaelsen T.Y."/>
            <person name="Andersen M.H."/>
            <person name="Karst S.M."/>
            <person name="Dueholm M.S."/>
            <person name="Nielsen P.H."/>
            <person name="Albertsen M."/>
        </authorList>
    </citation>
    <scope>NUCLEOTIDE SEQUENCE [LARGE SCALE GENOMIC DNA]</scope>
    <source>
        <strain evidence="10">Ribe_18-Q3-R11-54_MAXAC.273</strain>
    </source>
</reference>
<dbReference type="Proteomes" id="UP000808337">
    <property type="component" value="Unassembled WGS sequence"/>
</dbReference>
<dbReference type="GO" id="GO:0004316">
    <property type="term" value="F:3-oxoacyl-[acyl-carrier-protein] reductase (NADPH) activity"/>
    <property type="evidence" value="ECO:0007669"/>
    <property type="project" value="UniProtKB-UniRule"/>
</dbReference>
<comment type="catalytic activity">
    <reaction evidence="5 8">
        <text>a (3R)-hydroxyacyl-[ACP] + NADP(+) = a 3-oxoacyl-[ACP] + NADPH + H(+)</text>
        <dbReference type="Rhea" id="RHEA:17397"/>
        <dbReference type="Rhea" id="RHEA-COMP:9916"/>
        <dbReference type="Rhea" id="RHEA-COMP:9945"/>
        <dbReference type="ChEBI" id="CHEBI:15378"/>
        <dbReference type="ChEBI" id="CHEBI:57783"/>
        <dbReference type="ChEBI" id="CHEBI:58349"/>
        <dbReference type="ChEBI" id="CHEBI:78776"/>
        <dbReference type="ChEBI" id="CHEBI:78827"/>
        <dbReference type="EC" id="1.1.1.100"/>
    </reaction>
</comment>
<dbReference type="AlphaFoldDB" id="A0A9D7SUD5"/>
<dbReference type="GO" id="GO:0051287">
    <property type="term" value="F:NAD binding"/>
    <property type="evidence" value="ECO:0007669"/>
    <property type="project" value="UniProtKB-UniRule"/>
</dbReference>
<feature type="binding site" evidence="7">
    <location>
        <begin position="156"/>
        <end position="160"/>
    </location>
    <ligand>
        <name>NADP(+)</name>
        <dbReference type="ChEBI" id="CHEBI:58349"/>
    </ligand>
</feature>
<dbReference type="PRINTS" id="PR00081">
    <property type="entry name" value="GDHRDH"/>
</dbReference>
<dbReference type="Pfam" id="PF13561">
    <property type="entry name" value="adh_short_C2"/>
    <property type="match status" value="1"/>
</dbReference>
<evidence type="ECO:0000256" key="1">
    <source>
        <dbReference type="ARBA" id="ARBA00002607"/>
    </source>
</evidence>
<comment type="pathway">
    <text evidence="8">Lipid metabolism; fatty acid biosynthesis.</text>
</comment>
<keyword evidence="4 8" id="KW-0560">Oxidoreductase</keyword>
<keyword evidence="8" id="KW-0444">Lipid biosynthesis</keyword>
<evidence type="ECO:0000256" key="7">
    <source>
        <dbReference type="PIRSR" id="PIRSR611284-2"/>
    </source>
</evidence>
<keyword evidence="8" id="KW-0443">Lipid metabolism</keyword>
<sequence length="248" mass="26449">MPLLEGKVAIVTGGSRGIGRAIVDAFAAEGASVAFTYLSSREKAEAIAAEWQAKGSNVIACYSDASSYVHAESLVPSVLEQFGRIDILVNNAGITNDTLMLRMDEEQWDSVIDTNLKSVFNMTKQCIKVMLRQKSGSLIHMSSVVGIFGNAGQANYAASKAGIIGFSKSIAKEVGSRNIRSNVIAPGFIESDMTDELDENMRKAFLANVPLKRFGQAMEVASLAVFLASEMSSYITGQTISVCGGLNT</sequence>
<evidence type="ECO:0000256" key="2">
    <source>
        <dbReference type="ARBA" id="ARBA00006484"/>
    </source>
</evidence>
<dbReference type="PROSITE" id="PS00061">
    <property type="entry name" value="ADH_SHORT"/>
    <property type="match status" value="1"/>
</dbReference>
<evidence type="ECO:0000256" key="3">
    <source>
        <dbReference type="ARBA" id="ARBA00022857"/>
    </source>
</evidence>
<dbReference type="FunFam" id="3.40.50.720:FF:000115">
    <property type="entry name" value="3-oxoacyl-[acyl-carrier-protein] reductase FabG"/>
    <property type="match status" value="1"/>
</dbReference>
<organism evidence="10 11">
    <name type="scientific">Candidatus Opimibacter skivensis</name>
    <dbReference type="NCBI Taxonomy" id="2982028"/>
    <lineage>
        <taxon>Bacteria</taxon>
        <taxon>Pseudomonadati</taxon>
        <taxon>Bacteroidota</taxon>
        <taxon>Saprospiria</taxon>
        <taxon>Saprospirales</taxon>
        <taxon>Saprospiraceae</taxon>
        <taxon>Candidatus Opimibacter</taxon>
    </lineage>
</organism>
<accession>A0A9D7SUD5</accession>
<dbReference type="InterPro" id="IPR002347">
    <property type="entry name" value="SDR_fam"/>
</dbReference>
<gene>
    <name evidence="10" type="primary">fabG</name>
    <name evidence="10" type="ORF">IPP15_05685</name>
</gene>
<feature type="binding site" evidence="7">
    <location>
        <position position="91"/>
    </location>
    <ligand>
        <name>NADP(+)</name>
        <dbReference type="ChEBI" id="CHEBI:58349"/>
    </ligand>
</feature>
<dbReference type="InterPro" id="IPR036291">
    <property type="entry name" value="NAD(P)-bd_dom_sf"/>
</dbReference>
<dbReference type="NCBIfam" id="TIGR01830">
    <property type="entry name" value="3oxo_ACP_reduc"/>
    <property type="match status" value="1"/>
</dbReference>
<feature type="active site" description="Proton acceptor" evidence="6">
    <location>
        <position position="156"/>
    </location>
</feature>
<dbReference type="NCBIfam" id="NF009466">
    <property type="entry name" value="PRK12826.1-2"/>
    <property type="match status" value="1"/>
</dbReference>
<dbReference type="GO" id="GO:0006633">
    <property type="term" value="P:fatty acid biosynthetic process"/>
    <property type="evidence" value="ECO:0007669"/>
    <property type="project" value="UniProtKB-KW"/>
</dbReference>
<dbReference type="InterPro" id="IPR020904">
    <property type="entry name" value="Sc_DH/Rdtase_CS"/>
</dbReference>
<dbReference type="PANTHER" id="PTHR42879">
    <property type="entry name" value="3-OXOACYL-(ACYL-CARRIER-PROTEIN) REDUCTASE"/>
    <property type="match status" value="1"/>
</dbReference>
<dbReference type="InterPro" id="IPR011284">
    <property type="entry name" value="3oxo_ACP_reduc"/>
</dbReference>
<comment type="subunit">
    <text evidence="8">Homotetramer.</text>
</comment>
<evidence type="ECO:0000313" key="11">
    <source>
        <dbReference type="Proteomes" id="UP000808337"/>
    </source>
</evidence>
<comment type="similarity">
    <text evidence="2 8">Belongs to the short-chain dehydrogenases/reductases (SDR) family.</text>
</comment>
<protein>
    <recommendedName>
        <fullName evidence="8">3-oxoacyl-[acyl-carrier-protein] reductase</fullName>
        <ecNumber evidence="8">1.1.1.100</ecNumber>
    </recommendedName>
</protein>
<evidence type="ECO:0000259" key="9">
    <source>
        <dbReference type="SMART" id="SM00822"/>
    </source>
</evidence>
<keyword evidence="8" id="KW-0276">Fatty acid metabolism</keyword>
<feature type="domain" description="Ketoreductase" evidence="9">
    <location>
        <begin position="7"/>
        <end position="192"/>
    </location>
</feature>
<dbReference type="EC" id="1.1.1.100" evidence="8"/>
<feature type="binding site" evidence="7">
    <location>
        <begin position="13"/>
        <end position="16"/>
    </location>
    <ligand>
        <name>NADP(+)</name>
        <dbReference type="ChEBI" id="CHEBI:58349"/>
    </ligand>
</feature>
<dbReference type="InterPro" id="IPR057326">
    <property type="entry name" value="KR_dom"/>
</dbReference>
<dbReference type="PANTHER" id="PTHR42879:SF2">
    <property type="entry name" value="3-OXOACYL-[ACYL-CARRIER-PROTEIN] REDUCTASE FABG"/>
    <property type="match status" value="1"/>
</dbReference>
<proteinExistence type="inferred from homology"/>
<evidence type="ECO:0000256" key="6">
    <source>
        <dbReference type="PIRSR" id="PIRSR611284-1"/>
    </source>
</evidence>
<dbReference type="CDD" id="cd05333">
    <property type="entry name" value="BKR_SDR_c"/>
    <property type="match status" value="1"/>
</dbReference>